<keyword evidence="3" id="KW-0805">Transcription regulation</keyword>
<dbReference type="AlphaFoldDB" id="A0AAV7F9M1"/>
<dbReference type="InterPro" id="IPR001789">
    <property type="entry name" value="Sig_transdc_resp-reg_receiver"/>
</dbReference>
<dbReference type="FunFam" id="1.10.10.60:FF:000007">
    <property type="entry name" value="Two-component response regulator"/>
    <property type="match status" value="1"/>
</dbReference>
<evidence type="ECO:0000256" key="4">
    <source>
        <dbReference type="ARBA" id="ARBA00023163"/>
    </source>
</evidence>
<comment type="subcellular location">
    <subcellularLocation>
        <location evidence="1">Nucleus</location>
    </subcellularLocation>
</comment>
<dbReference type="Gene3D" id="1.10.10.60">
    <property type="entry name" value="Homeodomain-like"/>
    <property type="match status" value="1"/>
</dbReference>
<dbReference type="Pfam" id="PF00072">
    <property type="entry name" value="Response_reg"/>
    <property type="match status" value="1"/>
</dbReference>
<dbReference type="PANTHER" id="PTHR43874">
    <property type="entry name" value="TWO-COMPONENT RESPONSE REGULATOR"/>
    <property type="match status" value="1"/>
</dbReference>
<keyword evidence="2" id="KW-0902">Two-component regulatory system</keyword>
<protein>
    <recommendedName>
        <fullName evidence="8">Response regulatory domain-containing protein</fullName>
    </recommendedName>
</protein>
<name>A0AAV7F9M1_ARIFI</name>
<keyword evidence="5" id="KW-0539">Nucleus</keyword>
<keyword evidence="6" id="KW-0597">Phosphoprotein</keyword>
<dbReference type="InterPro" id="IPR045279">
    <property type="entry name" value="ARR-like"/>
</dbReference>
<dbReference type="InterPro" id="IPR009057">
    <property type="entry name" value="Homeodomain-like_sf"/>
</dbReference>
<evidence type="ECO:0000256" key="6">
    <source>
        <dbReference type="PROSITE-ProRule" id="PRU00169"/>
    </source>
</evidence>
<dbReference type="SUPFAM" id="SSF46689">
    <property type="entry name" value="Homeodomain-like"/>
    <property type="match status" value="1"/>
</dbReference>
<proteinExistence type="predicted"/>
<dbReference type="Proteomes" id="UP000825729">
    <property type="component" value="Unassembled WGS sequence"/>
</dbReference>
<evidence type="ECO:0000259" key="8">
    <source>
        <dbReference type="PROSITE" id="PS50110"/>
    </source>
</evidence>
<evidence type="ECO:0000313" key="9">
    <source>
        <dbReference type="EMBL" id="KAG9456258.1"/>
    </source>
</evidence>
<dbReference type="GO" id="GO:0009736">
    <property type="term" value="P:cytokinin-activated signaling pathway"/>
    <property type="evidence" value="ECO:0007669"/>
    <property type="project" value="InterPro"/>
</dbReference>
<evidence type="ECO:0000256" key="5">
    <source>
        <dbReference type="ARBA" id="ARBA00023242"/>
    </source>
</evidence>
<reference evidence="9 10" key="1">
    <citation type="submission" date="2021-07" db="EMBL/GenBank/DDBJ databases">
        <title>The Aristolochia fimbriata genome: insights into angiosperm evolution, floral development and chemical biosynthesis.</title>
        <authorList>
            <person name="Jiao Y."/>
        </authorList>
    </citation>
    <scope>NUCLEOTIDE SEQUENCE [LARGE SCALE GENOMIC DNA]</scope>
    <source>
        <strain evidence="9">IBCAS-2021</strain>
        <tissue evidence="9">Leaf</tissue>
    </source>
</reference>
<dbReference type="NCBIfam" id="TIGR01557">
    <property type="entry name" value="myb_SHAQKYF"/>
    <property type="match status" value="1"/>
</dbReference>
<dbReference type="GO" id="GO:0000160">
    <property type="term" value="P:phosphorelay signal transduction system"/>
    <property type="evidence" value="ECO:0007669"/>
    <property type="project" value="UniProtKB-KW"/>
</dbReference>
<dbReference type="SMART" id="SM00448">
    <property type="entry name" value="REC"/>
    <property type="match status" value="1"/>
</dbReference>
<feature type="domain" description="Response regulatory" evidence="8">
    <location>
        <begin position="23"/>
        <end position="139"/>
    </location>
</feature>
<comment type="caution">
    <text evidence="9">The sequence shown here is derived from an EMBL/GenBank/DDBJ whole genome shotgun (WGS) entry which is preliminary data.</text>
</comment>
<evidence type="ECO:0000256" key="2">
    <source>
        <dbReference type="ARBA" id="ARBA00023012"/>
    </source>
</evidence>
<sequence length="976" mass="102949">MAEGSLTTTASLFYPPRTPPGIHVMIVDSDCSYLTLAKKLLLVFRYQVKIFANATHAWQELQRRCCKVDIFLIDVQLPDFSGFELIDKIKNKWINVPVIMCSSNEDEEALKRVADQNGCFYMTKPASVEDLENLWKYVGWRRIDKGIDLDMSTRDEAINETSASQIEITSKNNKKKIKLQVSAGKKKAQFLWTFPLQIRFFKAVNKLGLHKAIPTDIINMMKVPKLTRQNVASRLQKYRQFVDKVNEAISAYTKKYIPHMHQYFLEKFSPKEESESEEPSCTSKAKRSKRRKRRRLIDITSDSSLSSVLGESTRDSDVTYSGFRNTEEDEFCSEVISNDVSVLPNIITGASLPNSTAGTSLHTSNPSFPSASASFPISIDASLPIVDTSLSFPSTAGGSFPMVDTSLHFSGAYSVPNASDVSLPNSGSSVILPMDDTSFPCVGDSFPDAGDDTSLPISAVPFPSGGSNSLPMDDTSFPSVGVLFPHSGLSFLNATASVPNMVDTSVPFSGDSFPNITGASVLPNTAGASVLPNIAGASVLPNIAGASVLPNIAGASVLPNIAGASVLPTVDTSFPTAGSSCTVSSASFPHVGASIPMVDTSLPISGASFPNACASFCTGDTSLPSIVDTSFLTAGSSCTVSSASFPHIGASVPMVDTSLPISGASFPNACASLCTGDTSLPNIVDTSFPAAGSSCTVSSASFPHVGASVTMVDTSLPISGASFPNAGASLCIGDTSLPNIVDTSFPVSGASFFIPSASFPNIGASDQGLGFPDAGASLCIGNTSLRNIVDTSFPVSGASFFIPSASFPNIGASDQANGYNTNAFDFGYNNNSERGIQCPNPYITGSSIYNSNTPAAMMSSTTTASSWLRENHSRLYSSGTSTTEFQTNHGGGIPSGVVSNMPPFPVSGASVGNATNMPAVPESYTLERTPALSPAENIPNGFAFEFDGGPYLINEEEAEKLDAILKSGALFDFLND</sequence>
<keyword evidence="10" id="KW-1185">Reference proteome</keyword>
<gene>
    <name evidence="9" type="ORF">H6P81_000766</name>
</gene>
<feature type="region of interest" description="Disordered" evidence="7">
    <location>
        <begin position="274"/>
        <end position="293"/>
    </location>
</feature>
<dbReference type="EMBL" id="JAINDJ010000002">
    <property type="protein sequence ID" value="KAG9456258.1"/>
    <property type="molecule type" value="Genomic_DNA"/>
</dbReference>
<dbReference type="Gene3D" id="3.40.50.2300">
    <property type="match status" value="1"/>
</dbReference>
<dbReference type="PROSITE" id="PS50110">
    <property type="entry name" value="RESPONSE_REGULATORY"/>
    <property type="match status" value="1"/>
</dbReference>
<organism evidence="9 10">
    <name type="scientific">Aristolochia fimbriata</name>
    <name type="common">White veined hardy Dutchman's pipe vine</name>
    <dbReference type="NCBI Taxonomy" id="158543"/>
    <lineage>
        <taxon>Eukaryota</taxon>
        <taxon>Viridiplantae</taxon>
        <taxon>Streptophyta</taxon>
        <taxon>Embryophyta</taxon>
        <taxon>Tracheophyta</taxon>
        <taxon>Spermatophyta</taxon>
        <taxon>Magnoliopsida</taxon>
        <taxon>Magnoliidae</taxon>
        <taxon>Piperales</taxon>
        <taxon>Aristolochiaceae</taxon>
        <taxon>Aristolochia</taxon>
    </lineage>
</organism>
<evidence type="ECO:0000313" key="10">
    <source>
        <dbReference type="Proteomes" id="UP000825729"/>
    </source>
</evidence>
<evidence type="ECO:0000256" key="1">
    <source>
        <dbReference type="ARBA" id="ARBA00004123"/>
    </source>
</evidence>
<dbReference type="InterPro" id="IPR006447">
    <property type="entry name" value="Myb_dom_plants"/>
</dbReference>
<accession>A0AAV7F9M1</accession>
<feature type="modified residue" description="4-aspartylphosphate" evidence="6">
    <location>
        <position position="74"/>
    </location>
</feature>
<dbReference type="InterPro" id="IPR011006">
    <property type="entry name" value="CheY-like_superfamily"/>
</dbReference>
<dbReference type="SUPFAM" id="SSF52172">
    <property type="entry name" value="CheY-like"/>
    <property type="match status" value="1"/>
</dbReference>
<keyword evidence="4" id="KW-0804">Transcription</keyword>
<dbReference type="GO" id="GO:0005634">
    <property type="term" value="C:nucleus"/>
    <property type="evidence" value="ECO:0007669"/>
    <property type="project" value="UniProtKB-SubCell"/>
</dbReference>
<evidence type="ECO:0000256" key="7">
    <source>
        <dbReference type="SAM" id="MobiDB-lite"/>
    </source>
</evidence>
<dbReference type="GO" id="GO:0003677">
    <property type="term" value="F:DNA binding"/>
    <property type="evidence" value="ECO:0007669"/>
    <property type="project" value="InterPro"/>
</dbReference>
<evidence type="ECO:0000256" key="3">
    <source>
        <dbReference type="ARBA" id="ARBA00023015"/>
    </source>
</evidence>
<feature type="compositionally biased region" description="Basic residues" evidence="7">
    <location>
        <begin position="284"/>
        <end position="293"/>
    </location>
</feature>
<dbReference type="PANTHER" id="PTHR43874:SF67">
    <property type="entry name" value="TWO-COMPONENT RESPONSE REGULATOR ARR2"/>
    <property type="match status" value="1"/>
</dbReference>